<feature type="transmembrane region" description="Helical" evidence="1">
    <location>
        <begin position="44"/>
        <end position="65"/>
    </location>
</feature>
<feature type="transmembrane region" description="Helical" evidence="1">
    <location>
        <begin position="7"/>
        <end position="24"/>
    </location>
</feature>
<feature type="transmembrane region" description="Helical" evidence="1">
    <location>
        <begin position="227"/>
        <end position="246"/>
    </location>
</feature>
<evidence type="ECO:0000256" key="1">
    <source>
        <dbReference type="SAM" id="Phobius"/>
    </source>
</evidence>
<feature type="transmembrane region" description="Helical" evidence="1">
    <location>
        <begin position="123"/>
        <end position="144"/>
    </location>
</feature>
<proteinExistence type="predicted"/>
<keyword evidence="1" id="KW-0472">Membrane</keyword>
<protein>
    <submittedName>
        <fullName evidence="2">Uncharacterized protein</fullName>
    </submittedName>
</protein>
<accession>A0A2N7F7R9</accession>
<organism evidence="2 3">
    <name type="scientific">Vibrio splendidus</name>
    <dbReference type="NCBI Taxonomy" id="29497"/>
    <lineage>
        <taxon>Bacteria</taxon>
        <taxon>Pseudomonadati</taxon>
        <taxon>Pseudomonadota</taxon>
        <taxon>Gammaproteobacteria</taxon>
        <taxon>Vibrionales</taxon>
        <taxon>Vibrionaceae</taxon>
        <taxon>Vibrio</taxon>
    </lineage>
</organism>
<evidence type="ECO:0000313" key="2">
    <source>
        <dbReference type="EMBL" id="PMJ62282.1"/>
    </source>
</evidence>
<feature type="transmembrane region" description="Helical" evidence="1">
    <location>
        <begin position="173"/>
        <end position="199"/>
    </location>
</feature>
<dbReference type="EMBL" id="MCWU01000057">
    <property type="protein sequence ID" value="PMJ62282.1"/>
    <property type="molecule type" value="Genomic_DNA"/>
</dbReference>
<comment type="caution">
    <text evidence="2">The sequence shown here is derived from an EMBL/GenBank/DDBJ whole genome shotgun (WGS) entry which is preliminary data.</text>
</comment>
<gene>
    <name evidence="2" type="ORF">BCU17_04915</name>
</gene>
<name>A0A2N7F7R9_VIBSP</name>
<reference evidence="3" key="1">
    <citation type="submission" date="2016-07" db="EMBL/GenBank/DDBJ databases">
        <title>Nontailed viruses are major unrecognized killers of bacteria in the ocean.</title>
        <authorList>
            <person name="Kauffman K."/>
            <person name="Hussain F."/>
            <person name="Yang J."/>
            <person name="Arevalo P."/>
            <person name="Brown J."/>
            <person name="Cutler M."/>
            <person name="Kelly L."/>
            <person name="Polz M.F."/>
        </authorList>
    </citation>
    <scope>NUCLEOTIDE SEQUENCE [LARGE SCALE GENOMIC DNA]</scope>
    <source>
        <strain evidence="3">10N.261.55.E11</strain>
    </source>
</reference>
<dbReference type="Proteomes" id="UP000235330">
    <property type="component" value="Unassembled WGS sequence"/>
</dbReference>
<keyword evidence="1" id="KW-1133">Transmembrane helix</keyword>
<dbReference type="AlphaFoldDB" id="A0A2N7F7R9"/>
<feature type="transmembrane region" description="Helical" evidence="1">
    <location>
        <begin position="77"/>
        <end position="103"/>
    </location>
</feature>
<keyword evidence="1" id="KW-0812">Transmembrane</keyword>
<feature type="transmembrane region" description="Helical" evidence="1">
    <location>
        <begin position="151"/>
        <end position="167"/>
    </location>
</feature>
<feature type="transmembrane region" description="Helical" evidence="1">
    <location>
        <begin position="252"/>
        <end position="274"/>
    </location>
</feature>
<evidence type="ECO:0000313" key="3">
    <source>
        <dbReference type="Proteomes" id="UP000235330"/>
    </source>
</evidence>
<sequence>MSKIRDIQYLYLSISILFVTIVTYDYFFGEEFLKQSLPLPEELLIFNVFFILPHILCSYFVFFSGSNDHLKKMKKNIVNIFLYFSLYITLLYYDFSLFVFIYLLHGTYHLVMQQVGLCKVNGFIFHLLKLSALSLGFSIVLKCYFNYHTPYLSNLLLVFMLILLFYFRNDLFIFSNVFLLASMCILFIFDYSILSLFLIRVAHDSTAFYFYSIHESNRQGLSLKKTFLKIYFISVIINLSLFYLFGEIEFSLFNLSINLFIFVSSFLAIGHYALESSIWRRGSPNRRFIY</sequence>